<gene>
    <name evidence="2" type="ORF">P0Y53_13130</name>
</gene>
<evidence type="ECO:0000313" key="3">
    <source>
        <dbReference type="Proteomes" id="UP001220610"/>
    </source>
</evidence>
<proteinExistence type="predicted"/>
<protein>
    <submittedName>
        <fullName evidence="2">Uncharacterized protein</fullName>
    </submittedName>
</protein>
<organism evidence="2 3">
    <name type="scientific">Candidatus Pseudobacter hemicellulosilyticus</name>
    <dbReference type="NCBI Taxonomy" id="3121375"/>
    <lineage>
        <taxon>Bacteria</taxon>
        <taxon>Pseudomonadati</taxon>
        <taxon>Bacteroidota</taxon>
        <taxon>Chitinophagia</taxon>
        <taxon>Chitinophagales</taxon>
        <taxon>Chitinophagaceae</taxon>
        <taxon>Pseudobacter</taxon>
    </lineage>
</organism>
<sequence length="220" mass="23666">MHRLFIVGCLLFALAACEKEGSAGPEGPAGPPGNPGRNGNGGSGDAKVKVFSSDPALDLFRWVAGDPGLFTLERYRRNSGKQAMDHRVELPGGELANAAVLIYLQGQKGTAASTTVLLPYRTDNEVEGLEYYRNNYFEQSINQGGKDYGRFWIGAEITQAATAARTPSFNVSRLYVVVIPAGAEEPINILTNSSSSLTAADFEAILKKYQLTEKDFGALQ</sequence>
<dbReference type="Proteomes" id="UP001220610">
    <property type="component" value="Chromosome"/>
</dbReference>
<dbReference type="PROSITE" id="PS51257">
    <property type="entry name" value="PROKAR_LIPOPROTEIN"/>
    <property type="match status" value="1"/>
</dbReference>
<reference evidence="2" key="1">
    <citation type="submission" date="2023-03" db="EMBL/GenBank/DDBJ databases">
        <title>Andean soil-derived lignocellulolytic bacterial consortium as a source of novel taxa and putative plastic-active enzymes.</title>
        <authorList>
            <person name="Diaz-Garcia L."/>
            <person name="Chuvochina M."/>
            <person name="Feuerriegel G."/>
            <person name="Bunk B."/>
            <person name="Sproer C."/>
            <person name="Streit W.R."/>
            <person name="Rodriguez L.M."/>
            <person name="Overmann J."/>
            <person name="Jimenez D.J."/>
        </authorList>
    </citation>
    <scope>NUCLEOTIDE SEQUENCE</scope>
    <source>
        <strain evidence="2">MAG 7</strain>
    </source>
</reference>
<evidence type="ECO:0000313" key="2">
    <source>
        <dbReference type="EMBL" id="WEK33428.1"/>
    </source>
</evidence>
<dbReference type="EMBL" id="CP119311">
    <property type="protein sequence ID" value="WEK33428.1"/>
    <property type="molecule type" value="Genomic_DNA"/>
</dbReference>
<dbReference type="AlphaFoldDB" id="A0AAJ5WN22"/>
<evidence type="ECO:0000256" key="1">
    <source>
        <dbReference type="SAM" id="MobiDB-lite"/>
    </source>
</evidence>
<accession>A0AAJ5WN22</accession>
<feature type="region of interest" description="Disordered" evidence="1">
    <location>
        <begin position="21"/>
        <end position="46"/>
    </location>
</feature>
<name>A0AAJ5WN22_9BACT</name>